<gene>
    <name evidence="1" type="ORF">HMPREF1872_00875</name>
</gene>
<sequence length="41" mass="4565">MAGEDAGKTLVKVFNPLPKRADYFENNIQNMLYDTSTGDLS</sequence>
<proteinExistence type="predicted"/>
<reference evidence="2" key="1">
    <citation type="submission" date="2016-01" db="EMBL/GenBank/DDBJ databases">
        <authorList>
            <person name="Mitreva M."/>
            <person name="Pepin K.H."/>
            <person name="Mihindukulasuriya K.A."/>
            <person name="Fulton R."/>
            <person name="Fronick C."/>
            <person name="O'Laughlin M."/>
            <person name="Miner T."/>
            <person name="Herter B."/>
            <person name="Rosa B.A."/>
            <person name="Cordes M."/>
            <person name="Tomlinson C."/>
            <person name="Wollam A."/>
            <person name="Palsikar V.B."/>
            <person name="Mardis E.R."/>
            <person name="Wilson R.K."/>
        </authorList>
    </citation>
    <scope>NUCLEOTIDE SEQUENCE [LARGE SCALE GENOMIC DNA]</scope>
    <source>
        <strain evidence="2">KA00274</strain>
    </source>
</reference>
<dbReference type="AlphaFoldDB" id="A0A133YAV1"/>
<evidence type="ECO:0000313" key="1">
    <source>
        <dbReference type="EMBL" id="KXB40329.1"/>
    </source>
</evidence>
<protein>
    <submittedName>
        <fullName evidence="1">Uncharacterized protein</fullName>
    </submittedName>
</protein>
<dbReference type="Proteomes" id="UP000070080">
    <property type="component" value="Unassembled WGS sequence"/>
</dbReference>
<comment type="caution">
    <text evidence="1">The sequence shown here is derived from an EMBL/GenBank/DDBJ whole genome shotgun (WGS) entry which is preliminary data.</text>
</comment>
<evidence type="ECO:0000313" key="2">
    <source>
        <dbReference type="Proteomes" id="UP000070080"/>
    </source>
</evidence>
<keyword evidence="2" id="KW-1185">Reference proteome</keyword>
<name>A0A133YAV1_9FIRM</name>
<accession>A0A133YAV1</accession>
<dbReference type="EMBL" id="LSCV01000030">
    <property type="protein sequence ID" value="KXB40329.1"/>
    <property type="molecule type" value="Genomic_DNA"/>
</dbReference>
<organism evidence="1 2">
    <name type="scientific">Amygdalobacter nucleatus</name>
    <dbReference type="NCBI Taxonomy" id="3029274"/>
    <lineage>
        <taxon>Bacteria</taxon>
        <taxon>Bacillati</taxon>
        <taxon>Bacillota</taxon>
        <taxon>Clostridia</taxon>
        <taxon>Eubacteriales</taxon>
        <taxon>Oscillospiraceae</taxon>
        <taxon>Amygdalobacter</taxon>
    </lineage>
</organism>
<dbReference type="STRING" id="1497955.HMPREF1872_00875"/>